<name>A0A098G8F8_9GAMM</name>
<dbReference type="EMBL" id="LN614827">
    <property type="protein sequence ID" value="CEG58774.1"/>
    <property type="molecule type" value="Genomic_DNA"/>
</dbReference>
<dbReference type="PANTHER" id="PTHR35936">
    <property type="entry name" value="MEMBRANE-BOUND LYTIC MUREIN TRANSGLYCOSYLASE F"/>
    <property type="match status" value="1"/>
</dbReference>
<dbReference type="RefSeq" id="WP_045097018.1">
    <property type="nucleotide sequence ID" value="NZ_LN614827.1"/>
</dbReference>
<sequence length="257" mass="28925">MQWNDMDSIRSPNMRWLTIFIVMLFISTLSFSAPLKVGVGLSGPPIAERVVTAHGPYYFGFCIDLMNKICQRIGQKCVYRGVTLKNQLELLDNGSIDLLILSKPYTSLDGKQYAISIPYAVSKIQFIALKNSPINKVEEIKDKKIGAIKSTFYDLLLQSPYHEHNQIIPYNLEGELLDALAQKKVDVIVFNNAIAYRLATNNFYDIKLIGRDLPLGDGYGIIGLSDKAALITEINKAILSIQKDGTYASIYRKYYEP</sequence>
<gene>
    <name evidence="4" type="ORF">LFA_3442</name>
</gene>
<keyword evidence="5" id="KW-1185">Reference proteome</keyword>
<dbReference type="InterPro" id="IPR001638">
    <property type="entry name" value="Solute-binding_3/MltF_N"/>
</dbReference>
<dbReference type="Proteomes" id="UP000032430">
    <property type="component" value="Chromosome I"/>
</dbReference>
<dbReference type="PANTHER" id="PTHR35936:SF17">
    <property type="entry name" value="ARGININE-BINDING EXTRACELLULAR PROTEIN ARTP"/>
    <property type="match status" value="1"/>
</dbReference>
<dbReference type="KEGG" id="lfa:LFA_3442"/>
<evidence type="ECO:0000313" key="5">
    <source>
        <dbReference type="Proteomes" id="UP000032430"/>
    </source>
</evidence>
<dbReference type="SMART" id="SM00062">
    <property type="entry name" value="PBPb"/>
    <property type="match status" value="1"/>
</dbReference>
<organism evidence="4 5">
    <name type="scientific">Legionella fallonii LLAP-10</name>
    <dbReference type="NCBI Taxonomy" id="1212491"/>
    <lineage>
        <taxon>Bacteria</taxon>
        <taxon>Pseudomonadati</taxon>
        <taxon>Pseudomonadota</taxon>
        <taxon>Gammaproteobacteria</taxon>
        <taxon>Legionellales</taxon>
        <taxon>Legionellaceae</taxon>
        <taxon>Legionella</taxon>
    </lineage>
</organism>
<evidence type="ECO:0000259" key="3">
    <source>
        <dbReference type="SMART" id="SM00062"/>
    </source>
</evidence>
<reference evidence="5" key="1">
    <citation type="submission" date="2014-09" db="EMBL/GenBank/DDBJ databases">
        <authorList>
            <person name="Gomez-Valero L."/>
        </authorList>
    </citation>
    <scope>NUCLEOTIDE SEQUENCE [LARGE SCALE GENOMIC DNA]</scope>
    <source>
        <strain evidence="5">ATCC700992</strain>
    </source>
</reference>
<feature type="domain" description="Solute-binding protein family 3/N-terminal" evidence="3">
    <location>
        <begin position="34"/>
        <end position="257"/>
    </location>
</feature>
<comment type="similarity">
    <text evidence="1">Belongs to the bacterial solute-binding protein 3 family.</text>
</comment>
<dbReference type="OrthoDB" id="5650170at2"/>
<evidence type="ECO:0000256" key="2">
    <source>
        <dbReference type="ARBA" id="ARBA00022729"/>
    </source>
</evidence>
<proteinExistence type="inferred from homology"/>
<accession>A0A098G8F8</accession>
<evidence type="ECO:0000313" key="4">
    <source>
        <dbReference type="EMBL" id="CEG58774.1"/>
    </source>
</evidence>
<dbReference type="STRING" id="1212491.LFA_3442"/>
<evidence type="ECO:0000256" key="1">
    <source>
        <dbReference type="ARBA" id="ARBA00010333"/>
    </source>
</evidence>
<dbReference type="SUPFAM" id="SSF53850">
    <property type="entry name" value="Periplasmic binding protein-like II"/>
    <property type="match status" value="1"/>
</dbReference>
<dbReference type="HOGENOM" id="CLU_019602_18_0_6"/>
<dbReference type="AlphaFoldDB" id="A0A098G8F8"/>
<dbReference type="Pfam" id="PF00497">
    <property type="entry name" value="SBP_bac_3"/>
    <property type="match status" value="1"/>
</dbReference>
<dbReference type="Gene3D" id="3.40.190.10">
    <property type="entry name" value="Periplasmic binding protein-like II"/>
    <property type="match status" value="2"/>
</dbReference>
<keyword evidence="2" id="KW-0732">Signal</keyword>
<protein>
    <recommendedName>
        <fullName evidence="3">Solute-binding protein family 3/N-terminal domain-containing protein</fullName>
    </recommendedName>
</protein>